<evidence type="ECO:0000313" key="2">
    <source>
        <dbReference type="EMBL" id="RVW73941.1"/>
    </source>
</evidence>
<comment type="caution">
    <text evidence="2">The sequence shown here is derived from an EMBL/GenBank/DDBJ whole genome shotgun (WGS) entry which is preliminary data.</text>
</comment>
<name>A0A438GP12_VITVI</name>
<dbReference type="PANTHER" id="PTHR48046:SF6">
    <property type="entry name" value="GLYCOSYLTRANSFERASE"/>
    <property type="match status" value="1"/>
</dbReference>
<dbReference type="Gene3D" id="3.40.50.2000">
    <property type="entry name" value="Glycogen Phosphorylase B"/>
    <property type="match status" value="1"/>
</dbReference>
<protein>
    <submittedName>
        <fullName evidence="2">UDP-glycosyltransferase 72E1</fullName>
    </submittedName>
</protein>
<dbReference type="SUPFAM" id="SSF53756">
    <property type="entry name" value="UDP-Glycosyltransferase/glycogen phosphorylase"/>
    <property type="match status" value="1"/>
</dbReference>
<proteinExistence type="predicted"/>
<reference evidence="2 3" key="1">
    <citation type="journal article" date="2018" name="PLoS Genet.">
        <title>Population sequencing reveals clonal diversity and ancestral inbreeding in the grapevine cultivar Chardonnay.</title>
        <authorList>
            <person name="Roach M.J."/>
            <person name="Johnson D.L."/>
            <person name="Bohlmann J."/>
            <person name="van Vuuren H.J."/>
            <person name="Jones S.J."/>
            <person name="Pretorius I.S."/>
            <person name="Schmidt S.A."/>
            <person name="Borneman A.R."/>
        </authorList>
    </citation>
    <scope>NUCLEOTIDE SEQUENCE [LARGE SCALE GENOMIC DNA]</scope>
    <source>
        <strain evidence="3">cv. Chardonnay</strain>
        <tissue evidence="2">Leaf</tissue>
    </source>
</reference>
<dbReference type="Proteomes" id="UP000288805">
    <property type="component" value="Unassembled WGS sequence"/>
</dbReference>
<keyword evidence="1" id="KW-0328">Glycosyltransferase</keyword>
<keyword evidence="2" id="KW-0808">Transferase</keyword>
<dbReference type="PANTHER" id="PTHR48046">
    <property type="entry name" value="UDP-GLYCOSYLTRANSFERASE 72E1"/>
    <property type="match status" value="1"/>
</dbReference>
<evidence type="ECO:0000313" key="3">
    <source>
        <dbReference type="Proteomes" id="UP000288805"/>
    </source>
</evidence>
<dbReference type="GO" id="GO:0016757">
    <property type="term" value="F:glycosyltransferase activity"/>
    <property type="evidence" value="ECO:0007669"/>
    <property type="project" value="UniProtKB-KW"/>
</dbReference>
<evidence type="ECO:0000256" key="1">
    <source>
        <dbReference type="ARBA" id="ARBA00022676"/>
    </source>
</evidence>
<sequence length="63" mass="6527">MEGTKPHAALLASPGMGHLIPVLELGKRLITHHGFQVTVFVVATEVSPAPIPAAPTSHHSSSP</sequence>
<accession>A0A438GP12</accession>
<gene>
    <name evidence="2" type="primary">UGT72E1</name>
    <name evidence="2" type="ORF">CK203_053152</name>
</gene>
<dbReference type="AlphaFoldDB" id="A0A438GP12"/>
<dbReference type="EMBL" id="QGNW01000379">
    <property type="protein sequence ID" value="RVW73941.1"/>
    <property type="molecule type" value="Genomic_DNA"/>
</dbReference>
<organism evidence="2 3">
    <name type="scientific">Vitis vinifera</name>
    <name type="common">Grape</name>
    <dbReference type="NCBI Taxonomy" id="29760"/>
    <lineage>
        <taxon>Eukaryota</taxon>
        <taxon>Viridiplantae</taxon>
        <taxon>Streptophyta</taxon>
        <taxon>Embryophyta</taxon>
        <taxon>Tracheophyta</taxon>
        <taxon>Spermatophyta</taxon>
        <taxon>Magnoliopsida</taxon>
        <taxon>eudicotyledons</taxon>
        <taxon>Gunneridae</taxon>
        <taxon>Pentapetalae</taxon>
        <taxon>rosids</taxon>
        <taxon>Vitales</taxon>
        <taxon>Vitaceae</taxon>
        <taxon>Viteae</taxon>
        <taxon>Vitis</taxon>
    </lineage>
</organism>